<feature type="transmembrane region" description="Helical" evidence="1">
    <location>
        <begin position="2601"/>
        <end position="2624"/>
    </location>
</feature>
<keyword evidence="1" id="KW-1133">Transmembrane helix</keyword>
<dbReference type="EMBL" id="JH993093">
    <property type="protein sequence ID" value="EKX35291.1"/>
    <property type="molecule type" value="Genomic_DNA"/>
</dbReference>
<feature type="transmembrane region" description="Helical" evidence="1">
    <location>
        <begin position="2407"/>
        <end position="2431"/>
    </location>
</feature>
<dbReference type="PaxDb" id="55529-EKX35291"/>
<feature type="transmembrane region" description="Helical" evidence="1">
    <location>
        <begin position="2636"/>
        <end position="2655"/>
    </location>
</feature>
<dbReference type="Proteomes" id="UP000011087">
    <property type="component" value="Unassembled WGS sequence"/>
</dbReference>
<accession>L1IGC0</accession>
<evidence type="ECO:0000313" key="4">
    <source>
        <dbReference type="EnsemblProtists" id="EKX35291"/>
    </source>
</evidence>
<proteinExistence type="predicted"/>
<feature type="signal peptide" evidence="2">
    <location>
        <begin position="1"/>
        <end position="24"/>
    </location>
</feature>
<feature type="transmembrane region" description="Helical" evidence="1">
    <location>
        <begin position="1748"/>
        <end position="1769"/>
    </location>
</feature>
<dbReference type="RefSeq" id="XP_005822271.1">
    <property type="nucleotide sequence ID" value="XM_005822214.1"/>
</dbReference>
<evidence type="ECO:0000256" key="2">
    <source>
        <dbReference type="SAM" id="SignalP"/>
    </source>
</evidence>
<dbReference type="KEGG" id="gtt:GUITHDRAFT_146599"/>
<organism evidence="3">
    <name type="scientific">Guillardia theta (strain CCMP2712)</name>
    <name type="common">Cryptophyte</name>
    <dbReference type="NCBI Taxonomy" id="905079"/>
    <lineage>
        <taxon>Eukaryota</taxon>
        <taxon>Cryptophyceae</taxon>
        <taxon>Pyrenomonadales</taxon>
        <taxon>Geminigeraceae</taxon>
        <taxon>Guillardia</taxon>
    </lineage>
</organism>
<gene>
    <name evidence="3" type="ORF">GUITHDRAFT_146599</name>
</gene>
<feature type="transmembrane region" description="Helical" evidence="1">
    <location>
        <begin position="2739"/>
        <end position="2756"/>
    </location>
</feature>
<reference evidence="5" key="2">
    <citation type="submission" date="2012-11" db="EMBL/GenBank/DDBJ databases">
        <authorList>
            <person name="Kuo A."/>
            <person name="Curtis B.A."/>
            <person name="Tanifuji G."/>
            <person name="Burki F."/>
            <person name="Gruber A."/>
            <person name="Irimia M."/>
            <person name="Maruyama S."/>
            <person name="Arias M.C."/>
            <person name="Ball S.G."/>
            <person name="Gile G.H."/>
            <person name="Hirakawa Y."/>
            <person name="Hopkins J.F."/>
            <person name="Rensing S.A."/>
            <person name="Schmutz J."/>
            <person name="Symeonidi A."/>
            <person name="Elias M."/>
            <person name="Eveleigh R.J."/>
            <person name="Herman E.K."/>
            <person name="Klute M.J."/>
            <person name="Nakayama T."/>
            <person name="Obornik M."/>
            <person name="Reyes-Prieto A."/>
            <person name="Armbrust E.V."/>
            <person name="Aves S.J."/>
            <person name="Beiko R.G."/>
            <person name="Coutinho P."/>
            <person name="Dacks J.B."/>
            <person name="Durnford D.G."/>
            <person name="Fast N.M."/>
            <person name="Green B.R."/>
            <person name="Grisdale C."/>
            <person name="Hempe F."/>
            <person name="Henrissat B."/>
            <person name="Hoppner M.P."/>
            <person name="Ishida K.-I."/>
            <person name="Kim E."/>
            <person name="Koreny L."/>
            <person name="Kroth P.G."/>
            <person name="Liu Y."/>
            <person name="Malik S.-B."/>
            <person name="Maier U.G."/>
            <person name="McRose D."/>
            <person name="Mock T."/>
            <person name="Neilson J.A."/>
            <person name="Onodera N.T."/>
            <person name="Poole A.M."/>
            <person name="Pritham E.J."/>
            <person name="Richards T.A."/>
            <person name="Rocap G."/>
            <person name="Roy S.W."/>
            <person name="Sarai C."/>
            <person name="Schaack S."/>
            <person name="Shirato S."/>
            <person name="Slamovits C.H."/>
            <person name="Spencer D.F."/>
            <person name="Suzuki S."/>
            <person name="Worden A.Z."/>
            <person name="Zauner S."/>
            <person name="Barry K."/>
            <person name="Bell C."/>
            <person name="Bharti A.K."/>
            <person name="Crow J.A."/>
            <person name="Grimwood J."/>
            <person name="Kramer R."/>
            <person name="Lindquist E."/>
            <person name="Lucas S."/>
            <person name="Salamov A."/>
            <person name="McFadden G.I."/>
            <person name="Lane C.E."/>
            <person name="Keeling P.J."/>
            <person name="Gray M.W."/>
            <person name="Grigoriev I.V."/>
            <person name="Archibald J.M."/>
        </authorList>
    </citation>
    <scope>NUCLEOTIDE SEQUENCE</scope>
    <source>
        <strain evidence="5">CCMP2712</strain>
    </source>
</reference>
<reference evidence="4" key="3">
    <citation type="submission" date="2015-06" db="UniProtKB">
        <authorList>
            <consortium name="EnsemblProtists"/>
        </authorList>
    </citation>
    <scope>IDENTIFICATION</scope>
</reference>
<evidence type="ECO:0000313" key="3">
    <source>
        <dbReference type="EMBL" id="EKX35291.1"/>
    </source>
</evidence>
<feature type="transmembrane region" description="Helical" evidence="1">
    <location>
        <begin position="2708"/>
        <end position="2733"/>
    </location>
</feature>
<keyword evidence="1" id="KW-0812">Transmembrane</keyword>
<dbReference type="GeneID" id="17292020"/>
<reference evidence="3 5" key="1">
    <citation type="journal article" date="2012" name="Nature">
        <title>Algal genomes reveal evolutionary mosaicism and the fate of nucleomorphs.</title>
        <authorList>
            <consortium name="DOE Joint Genome Institute"/>
            <person name="Curtis B.A."/>
            <person name="Tanifuji G."/>
            <person name="Burki F."/>
            <person name="Gruber A."/>
            <person name="Irimia M."/>
            <person name="Maruyama S."/>
            <person name="Arias M.C."/>
            <person name="Ball S.G."/>
            <person name="Gile G.H."/>
            <person name="Hirakawa Y."/>
            <person name="Hopkins J.F."/>
            <person name="Kuo A."/>
            <person name="Rensing S.A."/>
            <person name="Schmutz J."/>
            <person name="Symeonidi A."/>
            <person name="Elias M."/>
            <person name="Eveleigh R.J."/>
            <person name="Herman E.K."/>
            <person name="Klute M.J."/>
            <person name="Nakayama T."/>
            <person name="Obornik M."/>
            <person name="Reyes-Prieto A."/>
            <person name="Armbrust E.V."/>
            <person name="Aves S.J."/>
            <person name="Beiko R.G."/>
            <person name="Coutinho P."/>
            <person name="Dacks J.B."/>
            <person name="Durnford D.G."/>
            <person name="Fast N.M."/>
            <person name="Green B.R."/>
            <person name="Grisdale C.J."/>
            <person name="Hempel F."/>
            <person name="Henrissat B."/>
            <person name="Hoppner M.P."/>
            <person name="Ishida K."/>
            <person name="Kim E."/>
            <person name="Koreny L."/>
            <person name="Kroth P.G."/>
            <person name="Liu Y."/>
            <person name="Malik S.B."/>
            <person name="Maier U.G."/>
            <person name="McRose D."/>
            <person name="Mock T."/>
            <person name="Neilson J.A."/>
            <person name="Onodera N.T."/>
            <person name="Poole A.M."/>
            <person name="Pritham E.J."/>
            <person name="Richards T.A."/>
            <person name="Rocap G."/>
            <person name="Roy S.W."/>
            <person name="Sarai C."/>
            <person name="Schaack S."/>
            <person name="Shirato S."/>
            <person name="Slamovits C.H."/>
            <person name="Spencer D.F."/>
            <person name="Suzuki S."/>
            <person name="Worden A.Z."/>
            <person name="Zauner S."/>
            <person name="Barry K."/>
            <person name="Bell C."/>
            <person name="Bharti A.K."/>
            <person name="Crow J.A."/>
            <person name="Grimwood J."/>
            <person name="Kramer R."/>
            <person name="Lindquist E."/>
            <person name="Lucas S."/>
            <person name="Salamov A."/>
            <person name="McFadden G.I."/>
            <person name="Lane C.E."/>
            <person name="Keeling P.J."/>
            <person name="Gray M.W."/>
            <person name="Grigoriev I.V."/>
            <person name="Archibald J.M."/>
        </authorList>
    </citation>
    <scope>NUCLEOTIDE SEQUENCE</scope>
    <source>
        <strain evidence="3 5">CCMP2712</strain>
    </source>
</reference>
<evidence type="ECO:0008006" key="6">
    <source>
        <dbReference type="Google" id="ProtNLM"/>
    </source>
</evidence>
<keyword evidence="1" id="KW-0472">Membrane</keyword>
<feature type="transmembrane region" description="Helical" evidence="1">
    <location>
        <begin position="1808"/>
        <end position="1829"/>
    </location>
</feature>
<sequence length="2820" mass="309335">MLRATLSQALRFLPFLLRLALVEGQCTTGSNPGLCCPEGTTTCGSTLYTTLAGALCGGPVNYVLQAAPGAHVNKYWCGSYYIGYDDGGWNKLKPVWRWTGGEIKTCTIDTSTQFTCATQRMKAEEDTCDCMSSGVYACAEWNNGFPGQNWPAECKPVVIAREDTWSAVGTRFFQENPVPSIDPIAYDGTEIITVTVKVHWGAVSIYGLDKYCPDQSTNFATDPAAGNLVCTVCNPSIKTCNLIPEFPSAAVLSSVEFSFVQETNLLPKARILKFSGLYAMVDAAMQNLTYKAEPNQNFLRLKSRYLSAKTAQKLPFEEMTISLEMLGKMVANISQIVHIVDVNNAPTLVNPTTGWKKSPICTANPLSTLEECHFGQFFRYEDTDKILAIPNTKADDIDLFEECTYAFPECKKVDANVATLKGMTGLNTRVGLAVYQDEKGTDGVSRLGFGGFLARVNSAIQVLFYQVESQTMVNQPGSTVLNYNTMTGGQVEYITVTVSDQGSTGADGVSEIVSTQIPITIVAVNDAPVITSDFLEFAAQEDIVFGLKGIVVSDVDLNEVIVSSLADLDWQKAAENQYQLNKMSITISVTRGNLYLNYFRNIFLNFTKETSYLSIAGWLPSFYNADWCKFVSDLSLGTDSFRVGSMEFKSVCSLANVGTSLCPTGNEVNCVCDIRSDCPNAQFLLKFNRSRNKWDEFRRNTFGVIASQDRTCGGLPVMMPPNNFSFGKPCSDCQSGKPCLTCASTSLVKCSPYVQGGAIQASTCRCCANLTKPCSVDADCQSEPFSLCGCSPGAPIVDGIGKAFTAPGVCGPYKDASTIPLIFRNEKWSGQSCTYTGPGSNLCRSSIFAYDGTALSSILETLGTSGTKELSGFGSLTDMNRVLDGVLYLTDLNYNRRYRIPVAQRDPATFKIESDDLDTYTIIAGDNGNSGGSQRDPKITTKTVNIRVAAVNDRPEIDSPTFISAVEDVKFAFSPENFAQVKCPDANVRRAIYGVLMYHCLPVQILDPDYMDYDFADKPFILNITVANGKVFLNETFLAVAKARQSCDASVQCGPETRLTCCKCAVDVMDGCSISYNQYGRDWYTSRNTRPSGLHAYGGPQFGVGNKFLSLTGTYADLNLALKGLTYLSDPNFNTRYGIPESITIEVDDQGDMGDNYFTTRHLKGSTVISVLVDSVNDPPVIGRALSVQQEILGVYEADPSTIVNLPRLIPIDESINIQYDCLHISVTSKAYDTYCKPMLDTVVKLSDIVNGTYRRYIDIDEDTVFVVSRDVLWIDDVDSDEAALISSTGRRHCCQGNGISAVFSARGCICGQPCLCLGGAECPCPIPSICNPSTEVYPGELIVELSVQEGFLSFYPPPGRDFLAGLVFLTNATQYSFEDCTKLASTKLAVSRFTFRTSLCAVPCPDQVACMRNQSRIILRAKKQVIQEGLNKSYLTYSSRPNGNGLDRLRIWVTDQGMTDECYNNQQAVLNGVVQNLDIRVVPVNDPPVITYPTNLLKYTKGMRCYVDYSNSMFIEGVSCSDVNASIFPPISSSVTSTALDIMDVDINDVPYGNMTLLLKVDRPSAGKFQIQSVVSSLSYLQAKDASGLYTLSMQGTISDTNIISKQLFYDSSVTYTGYVPIKITAIDNGNYGECSGEHECGQAKPCQDHRFAAPHVSDVAGMTSVIVDINVGIPATCAISCTGITEKECCLQCNQKAECVYCPGDCGGKGKCMIGSTSSGPTFQKCVVSARDGRTFGQCEVAQLKIIPIAVGTAAALVVAGVLIYMLTSWLRRRHGNLKNYLRKKRIDLIITATKLQIRPPPEAKFVEFFLVLFGAFLLLLYIIGVMTTDYHPECNYNAEFFLDQAISVQFSLDTCNVRFMPASIFPPPDNSLQALKVRFAYKFKDPLITLASDTCSTAATFDVTNNRPDAGRFMGYYCNVQILVPDRYVLPAMTFIAVGDNITSIRGGAMDSDTPNFGMEFGPNTLAIQGKNVNVRVQNVTAKNININIDHGSFIAHDLGLGGAIPTATFNSITADFVVTTTRSTSIQYWQKSGNKVCLSAAQGSLYLQDSCETTCDYLDTSGSKAPVKILGSAMSPPADFCPNLYRYPCPRCAINKTSTVPGCIDRKACTQTDSLQCLCKPACEMVAFTSHSRISPLDGSTIVPVQANCDVAGKCCLKFCHGYAKADLFPIVNQPLCGICINPVTMPWKSGNLDQIWNFTSISGQISLAALTDFTVPSVSSYQGNPPEAVSRDVSTLVKSNIVEQDMNLIDRKFHIEGKKRPLVPWFSIRLTGPGAPESIDGEFLWIEGPRYLVIPEWLTDILTSFLLHPARDGVSMQLDPGFCPAVVSQGSNFTKRLITMRSMIIEVLQTWPPGSSRILPPTSLLVFRPTVGNAKVFKLDPKTNQIGVTPLDPAMYESITSFYILSGSIAFLLAALGTGLFTAWGYRGILKLRKEILYDMKGLSVLLDEIRRVRKDGRTRDEDEIWRERATIVYSKEEQEETISKTGFFNVLEGLAVPSGRSKSLQRKIIDAIVFMTIASMPSWYVMKTSAEIKMGMSTTRCEFAPNKCKCAQEANLFPVILDALAYTQMLVAAIELSSFYLSMPQHALIWKLVRFAFTISYFVLSLLSIFLLLLNGIWIFFGTMVLPRKISPYLIAIVGVAVTSLRYWIRLTQFQWRVKQAIKVRIEQRKSQISVSPTLLEFATKQNLAQALSDFSLSDFKILVATFLYSSVVTLALVFLFVAFQAFTDPYDAAAAAVNCGIVISVIYAFDASSCKRKEEEYEELKIEGLERKVAGVMDLIFKSLEEQIEVAIRFLDSAESRSRVHAGPDRDET</sequence>
<evidence type="ECO:0000313" key="5">
    <source>
        <dbReference type="Proteomes" id="UP000011087"/>
    </source>
</evidence>
<feature type="chain" id="PRO_5008769997" description="Cadherin domain-containing protein" evidence="2">
    <location>
        <begin position="25"/>
        <end position="2820"/>
    </location>
</feature>
<dbReference type="EnsemblProtists" id="EKX35291">
    <property type="protein sequence ID" value="EKX35291"/>
    <property type="gene ID" value="GUITHDRAFT_146599"/>
</dbReference>
<keyword evidence="2" id="KW-0732">Signal</keyword>
<dbReference type="HOGENOM" id="CLU_226777_0_0_1"/>
<protein>
    <recommendedName>
        <fullName evidence="6">Cadherin domain-containing protein</fullName>
    </recommendedName>
</protein>
<keyword evidence="5" id="KW-1185">Reference proteome</keyword>
<name>L1IGC0_GUITC</name>
<evidence type="ECO:0000256" key="1">
    <source>
        <dbReference type="SAM" id="Phobius"/>
    </source>
</evidence>